<evidence type="ECO:0000256" key="2">
    <source>
        <dbReference type="ARBA" id="ARBA00022679"/>
    </source>
</evidence>
<dbReference type="PANTHER" id="PTHR22589:SF14">
    <property type="entry name" value="CHOLINE O-ACETYLTRANSFERASE"/>
    <property type="match status" value="1"/>
</dbReference>
<evidence type="ECO:0000256" key="5">
    <source>
        <dbReference type="ARBA" id="ARBA00039091"/>
    </source>
</evidence>
<feature type="active site" description="Proton acceptor" evidence="7">
    <location>
        <position position="429"/>
    </location>
</feature>
<feature type="region of interest" description="Disordered" evidence="9">
    <location>
        <begin position="452"/>
        <end position="504"/>
    </location>
</feature>
<dbReference type="GO" id="GO:0043005">
    <property type="term" value="C:neuron projection"/>
    <property type="evidence" value="ECO:0007669"/>
    <property type="project" value="TreeGrafter"/>
</dbReference>
<dbReference type="Pfam" id="PF00755">
    <property type="entry name" value="Carn_acyltransf"/>
    <property type="match status" value="1"/>
</dbReference>
<feature type="domain" description="Choline/carnitine acyltransferase" evidence="10">
    <location>
        <begin position="85"/>
        <end position="732"/>
    </location>
</feature>
<evidence type="ECO:0000256" key="8">
    <source>
        <dbReference type="RuleBase" id="RU003801"/>
    </source>
</evidence>
<reference evidence="11" key="1">
    <citation type="submission" date="2019-05" db="EMBL/GenBank/DDBJ databases">
        <authorList>
            <person name="Northcutt A.J."/>
            <person name="Schulz D.J."/>
        </authorList>
    </citation>
    <scope>NUCLEOTIDE SEQUENCE</scope>
</reference>
<dbReference type="PROSITE" id="PS00440">
    <property type="entry name" value="ACYLTRANSF_C_2"/>
    <property type="match status" value="1"/>
</dbReference>
<keyword evidence="4 8" id="KW-0012">Acyltransferase</keyword>
<evidence type="ECO:0000256" key="6">
    <source>
        <dbReference type="ARBA" id="ARBA00040495"/>
    </source>
</evidence>
<dbReference type="EMBL" id="MK958903">
    <property type="protein sequence ID" value="QGX89916.1"/>
    <property type="molecule type" value="mRNA"/>
</dbReference>
<protein>
    <recommendedName>
        <fullName evidence="6">Choline O-acetyltransferase</fullName>
        <ecNumber evidence="5">2.3.1.6</ecNumber>
    </recommendedName>
</protein>
<evidence type="ECO:0000256" key="7">
    <source>
        <dbReference type="PIRSR" id="PIRSR600542-1"/>
    </source>
</evidence>
<dbReference type="InterPro" id="IPR000542">
    <property type="entry name" value="Carn_acyl_trans"/>
</dbReference>
<dbReference type="PANTHER" id="PTHR22589">
    <property type="entry name" value="CARNITINE O-ACYLTRANSFERASE"/>
    <property type="match status" value="1"/>
</dbReference>
<evidence type="ECO:0000256" key="1">
    <source>
        <dbReference type="ARBA" id="ARBA00005232"/>
    </source>
</evidence>
<evidence type="ECO:0000259" key="10">
    <source>
        <dbReference type="Pfam" id="PF00755"/>
    </source>
</evidence>
<evidence type="ECO:0000256" key="9">
    <source>
        <dbReference type="SAM" id="MobiDB-lite"/>
    </source>
</evidence>
<dbReference type="GO" id="GO:0005737">
    <property type="term" value="C:cytoplasm"/>
    <property type="evidence" value="ECO:0007669"/>
    <property type="project" value="TreeGrafter"/>
</dbReference>
<comment type="similarity">
    <text evidence="1 8">Belongs to the carnitine/choline acetyltransferase family.</text>
</comment>
<dbReference type="GO" id="GO:0007274">
    <property type="term" value="P:neuromuscular synaptic transmission"/>
    <property type="evidence" value="ECO:0007669"/>
    <property type="project" value="TreeGrafter"/>
</dbReference>
<dbReference type="InterPro" id="IPR042231">
    <property type="entry name" value="Cho/carn_acyl_trans_2"/>
</dbReference>
<feature type="region of interest" description="Disordered" evidence="9">
    <location>
        <begin position="32"/>
        <end position="72"/>
    </location>
</feature>
<name>A0A6B9F159_CANBE</name>
<dbReference type="GO" id="GO:0045202">
    <property type="term" value="C:synapse"/>
    <property type="evidence" value="ECO:0007669"/>
    <property type="project" value="GOC"/>
</dbReference>
<evidence type="ECO:0000256" key="3">
    <source>
        <dbReference type="ARBA" id="ARBA00022979"/>
    </source>
</evidence>
<feature type="compositionally biased region" description="Polar residues" evidence="9">
    <location>
        <begin position="61"/>
        <end position="72"/>
    </location>
</feature>
<feature type="compositionally biased region" description="Polar residues" evidence="9">
    <location>
        <begin position="369"/>
        <end position="381"/>
    </location>
</feature>
<dbReference type="Gene3D" id="3.30.559.70">
    <property type="entry name" value="Choline/Carnitine o-acyltransferase, domain 2"/>
    <property type="match status" value="1"/>
</dbReference>
<dbReference type="SUPFAM" id="SSF52777">
    <property type="entry name" value="CoA-dependent acyltransferases"/>
    <property type="match status" value="2"/>
</dbReference>
<proteinExistence type="evidence at transcript level"/>
<accession>A0A6B9F159</accession>
<dbReference type="Gene3D" id="3.30.559.10">
    <property type="entry name" value="Chloramphenicol acetyltransferase-like domain"/>
    <property type="match status" value="1"/>
</dbReference>
<dbReference type="EC" id="2.3.1.6" evidence="5"/>
<evidence type="ECO:0000313" key="11">
    <source>
        <dbReference type="EMBL" id="QGX89916.1"/>
    </source>
</evidence>
<evidence type="ECO:0000256" key="4">
    <source>
        <dbReference type="ARBA" id="ARBA00023315"/>
    </source>
</evidence>
<dbReference type="InterPro" id="IPR023213">
    <property type="entry name" value="CAT-like_dom_sf"/>
</dbReference>
<dbReference type="GO" id="GO:0008292">
    <property type="term" value="P:acetylcholine biosynthetic process"/>
    <property type="evidence" value="ECO:0007669"/>
    <property type="project" value="TreeGrafter"/>
</dbReference>
<keyword evidence="3" id="KW-0530">Neurotransmitter biosynthesis</keyword>
<feature type="region of interest" description="Disordered" evidence="9">
    <location>
        <begin position="354"/>
        <end position="385"/>
    </location>
</feature>
<sequence length="747" mass="84333">MASPQPSPSRISKYTAMGHRYLSRWVSWSGTLNTPPGSPSRGSPAEGPSLSPQPPRAFQPRSRTSSKASNVSEKTPVMYPLVPKLPVPALGHTLTWYLTHLRPVLRNEEYAEAAKIVDEFGKPGGMGEKIQEELIKRQDTMDNWAYEWWLDDMYMNVPLPLPVNSNPGMVFPHQKFQSDLDMTQFAARLVSASLDMKERIAAGDLDVDRCSARERHQPLCMAQYTRVFSSYRRPAIPKDKLLSTAEQQKENQHIIVCYKNHIFKVEVMVAGKRLTHQQVLTQLREVLRQVDEYEGSDPPPVGIMTSDNRRTWAQSRQILAGEPDNKRILGLIEACLMVVCFDDPLPTKYNLTTRTSHRASLSKRSSSLNMTASQNTPQEQDGTARDEVNAGHQMIHGGGFNHNSANRWFDKTVQFILTRDGWSGLCYEHSCAEGIVVIQVVEQILQCIAAENQKSSSEDPVETLTQMDEEVKENQEPEPGTQGPAGGDQDTGFPSPEDQTPSPTRLEWKVTPVIYRRIQESADHMDRLVEDLDFRILRYLSYGRNFVKKSKCSPDAFIQLALQLAFFRCHGQLTSTYESASTRRFRYGRVDSIRANTPQVLAWCEAMVINAPIADRLAKYEAALKLQTDIMVNNILGRGIDIHLMGLREMAREMLLPTPEIFSHQSHSIANHFRLSTSQVTTLSDSWMGYGPVVPNGYGASYNLHPDYIIFCLSAFKSCEETSTLEFGRNMERALDEMKVLLEARTV</sequence>
<dbReference type="InterPro" id="IPR039551">
    <property type="entry name" value="Cho/carn_acyl_trans"/>
</dbReference>
<organism evidence="11">
    <name type="scientific">Cancer borealis</name>
    <name type="common">Jonah crab</name>
    <dbReference type="NCBI Taxonomy" id="39395"/>
    <lineage>
        <taxon>Eukaryota</taxon>
        <taxon>Metazoa</taxon>
        <taxon>Ecdysozoa</taxon>
        <taxon>Arthropoda</taxon>
        <taxon>Crustacea</taxon>
        <taxon>Multicrustacea</taxon>
        <taxon>Malacostraca</taxon>
        <taxon>Eumalacostraca</taxon>
        <taxon>Eucarida</taxon>
        <taxon>Decapoda</taxon>
        <taxon>Pleocyemata</taxon>
        <taxon>Brachyura</taxon>
        <taxon>Eubrachyura</taxon>
        <taxon>Cancroidea</taxon>
        <taxon>Cancridae</taxon>
        <taxon>Cancer</taxon>
    </lineage>
</organism>
<keyword evidence="2 8" id="KW-0808">Transferase</keyword>
<dbReference type="GO" id="GO:0004102">
    <property type="term" value="F:choline O-acetyltransferase activity"/>
    <property type="evidence" value="ECO:0007669"/>
    <property type="project" value="UniProtKB-EC"/>
</dbReference>
<dbReference type="AlphaFoldDB" id="A0A6B9F159"/>